<sequence>MTALSSPGAAGATAFVVATHGTHCTSAVYSDSLSTVGGASGGSSATGPFISSASPPWLSPS</sequence>
<evidence type="ECO:0000313" key="2">
    <source>
        <dbReference type="EMBL" id="TKW30527.1"/>
    </source>
</evidence>
<name>A0A4U6VZP1_SETVI</name>
<feature type="region of interest" description="Disordered" evidence="1">
    <location>
        <begin position="37"/>
        <end position="61"/>
    </location>
</feature>
<accession>A0A4U6VZP1</accession>
<proteinExistence type="predicted"/>
<feature type="compositionally biased region" description="Polar residues" evidence="1">
    <location>
        <begin position="49"/>
        <end position="61"/>
    </location>
</feature>
<dbReference type="EMBL" id="CM016553">
    <property type="protein sequence ID" value="TKW30527.1"/>
    <property type="molecule type" value="Genomic_DNA"/>
</dbReference>
<feature type="compositionally biased region" description="Low complexity" evidence="1">
    <location>
        <begin position="37"/>
        <end position="47"/>
    </location>
</feature>
<gene>
    <name evidence="2" type="ORF">SEVIR_2G044333v2</name>
</gene>
<evidence type="ECO:0000313" key="3">
    <source>
        <dbReference type="Proteomes" id="UP000298652"/>
    </source>
</evidence>
<reference evidence="2" key="1">
    <citation type="submission" date="2019-03" db="EMBL/GenBank/DDBJ databases">
        <title>WGS assembly of Setaria viridis.</title>
        <authorList>
            <person name="Huang P."/>
            <person name="Jenkins J."/>
            <person name="Grimwood J."/>
            <person name="Barry K."/>
            <person name="Healey A."/>
            <person name="Mamidi S."/>
            <person name="Sreedasyam A."/>
            <person name="Shu S."/>
            <person name="Feldman M."/>
            <person name="Wu J."/>
            <person name="Yu Y."/>
            <person name="Chen C."/>
            <person name="Johnson J."/>
            <person name="Rokhsar D."/>
            <person name="Baxter I."/>
            <person name="Schmutz J."/>
            <person name="Brutnell T."/>
            <person name="Kellogg E."/>
        </authorList>
    </citation>
    <scope>NUCLEOTIDE SEQUENCE [LARGE SCALE GENOMIC DNA]</scope>
</reference>
<evidence type="ECO:0000256" key="1">
    <source>
        <dbReference type="SAM" id="MobiDB-lite"/>
    </source>
</evidence>
<organism evidence="2 3">
    <name type="scientific">Setaria viridis</name>
    <name type="common">Green bristlegrass</name>
    <name type="synonym">Setaria italica subsp. viridis</name>
    <dbReference type="NCBI Taxonomy" id="4556"/>
    <lineage>
        <taxon>Eukaryota</taxon>
        <taxon>Viridiplantae</taxon>
        <taxon>Streptophyta</taxon>
        <taxon>Embryophyta</taxon>
        <taxon>Tracheophyta</taxon>
        <taxon>Spermatophyta</taxon>
        <taxon>Magnoliopsida</taxon>
        <taxon>Liliopsida</taxon>
        <taxon>Poales</taxon>
        <taxon>Poaceae</taxon>
        <taxon>PACMAD clade</taxon>
        <taxon>Panicoideae</taxon>
        <taxon>Panicodae</taxon>
        <taxon>Paniceae</taxon>
        <taxon>Cenchrinae</taxon>
        <taxon>Setaria</taxon>
    </lineage>
</organism>
<dbReference type="Proteomes" id="UP000298652">
    <property type="component" value="Chromosome 2"/>
</dbReference>
<keyword evidence="3" id="KW-1185">Reference proteome</keyword>
<dbReference type="Gramene" id="TKW30527">
    <property type="protein sequence ID" value="TKW30527"/>
    <property type="gene ID" value="SEVIR_2G044333v2"/>
</dbReference>
<protein>
    <submittedName>
        <fullName evidence="2">Uncharacterized protein</fullName>
    </submittedName>
</protein>
<dbReference type="AlphaFoldDB" id="A0A4U6VZP1"/>